<dbReference type="InterPro" id="IPR013783">
    <property type="entry name" value="Ig-like_fold"/>
</dbReference>
<proteinExistence type="predicted"/>
<dbReference type="Proteomes" id="UP000186736">
    <property type="component" value="Unassembled WGS sequence"/>
</dbReference>
<evidence type="ECO:0000256" key="1">
    <source>
        <dbReference type="ARBA" id="ARBA00023026"/>
    </source>
</evidence>
<dbReference type="InterPro" id="IPR018003">
    <property type="entry name" value="Insecticidal_toxin/plasmid_vir"/>
</dbReference>
<accession>A0A1Q9RAI2</accession>
<comment type="caution">
    <text evidence="2">The sequence shown here is derived from an EMBL/GenBank/DDBJ whole genome shotgun (WGS) entry which is preliminary data.</text>
</comment>
<evidence type="ECO:0000313" key="2">
    <source>
        <dbReference type="EMBL" id="OLS64335.1"/>
    </source>
</evidence>
<evidence type="ECO:0000313" key="3">
    <source>
        <dbReference type="Proteomes" id="UP000186736"/>
    </source>
</evidence>
<evidence type="ECO:0008006" key="4">
    <source>
        <dbReference type="Google" id="ProtNLM"/>
    </source>
</evidence>
<dbReference type="InterPro" id="IPR008964">
    <property type="entry name" value="Invasin/intimin_cell_adhesion"/>
</dbReference>
<dbReference type="SUPFAM" id="SSF49373">
    <property type="entry name" value="Invasin/intimin cell-adhesion fragments"/>
    <property type="match status" value="3"/>
</dbReference>
<organism evidence="2 3">
    <name type="scientific">Pseudomonas putida</name>
    <name type="common">Arthrobacter siderocapsulatus</name>
    <dbReference type="NCBI Taxonomy" id="303"/>
    <lineage>
        <taxon>Bacteria</taxon>
        <taxon>Pseudomonadati</taxon>
        <taxon>Pseudomonadota</taxon>
        <taxon>Gammaproteobacteria</taxon>
        <taxon>Pseudomonadales</taxon>
        <taxon>Pseudomonadaceae</taxon>
        <taxon>Pseudomonas</taxon>
    </lineage>
</organism>
<gene>
    <name evidence="2" type="ORF">PSEMO_06200</name>
</gene>
<name>A0A1Q9RAI2_PSEPU</name>
<dbReference type="RefSeq" id="WP_075801706.1">
    <property type="nucleotide sequence ID" value="NZ_MKZO01000006.1"/>
</dbReference>
<dbReference type="Pfam" id="PF03538">
    <property type="entry name" value="VRP1"/>
    <property type="match status" value="1"/>
</dbReference>
<reference evidence="2 3" key="1">
    <citation type="submission" date="2016-10" db="EMBL/GenBank/DDBJ databases">
        <title>Genome Sequence of Pseudomonas putida GM4FR.</title>
        <authorList>
            <person name="Poehlein A."/>
            <person name="Wemheuer F."/>
            <person name="Hollensteiner J."/>
            <person name="Wemheuer B."/>
        </authorList>
    </citation>
    <scope>NUCLEOTIDE SEQUENCE [LARGE SCALE GENOMIC DNA]</scope>
    <source>
        <strain evidence="2 3">GM4FR</strain>
    </source>
</reference>
<keyword evidence="1" id="KW-0843">Virulence</keyword>
<protein>
    <recommendedName>
        <fullName evidence="4">Big-1 domain-containing protein</fullName>
    </recommendedName>
</protein>
<dbReference type="EMBL" id="MKZO01000006">
    <property type="protein sequence ID" value="OLS64335.1"/>
    <property type="molecule type" value="Genomic_DNA"/>
</dbReference>
<sequence>MARRKATPSGNSLSRIATRPEQAEQLLQAGLGSAFAIARGSVEALMKRTPGLSGEDARRLHQRASALAVLAAREYREERLTTEDSGDQPWRTGLRALVEGPTFESQFSPSWSDNCLPGSIEATTSPAAYLTALFTWVTRVIEPLANTEEATPILLAERRPDLAALLLDNQALERVEPTIGIVNEILEGAARRHLDELNQKTLAVDDALLEARYPLGLPFERYMSQINNILQPKNYGLGDLVRQLDPEFPYFCRLGLHSLRSDDALQMDTALGPEQRALLLEAAYFPRGARRASARTVQTLTNPRTLLRESLHTLQNAFFMRHYGVEKAEDLLPLSAFCLRTGLNQDGIESLLSIQRYAPVASPNVPGLTVPGPARFGSVYINSGIEPAIGVSTVDKQHRLSDWSNDHFDRMQRMIRLARWLELPFGETDQLLDAALQAEYGEAGRGREITENTLRALGLFRRLRRDFKVQAEEFAALLQGVALYARGSEIPQFDRVFNDPTLFSEPLVLDGRPFNIAPGNEVEYRRIHHLCAALGIDYETYLYLARYIVQTGDQQALLAKGQAEVLHWSHSVISAFYRLARLPALLGLTSIEALALLQLIGERGHQYVSRLVNTTLAIHQHSDLSDTLSVVQSMADAVQWCREHDLSVSWLYQHLMPLAPPAAASGVELDLLRQMHGRMLPTLLSNMVFSDAGLPMISGKDEPTPIDWMTLLQVFVSKEGLIVEPGEYPNIEDYEAALKSRLELIVDNLELEDGPHIVIRVFQLVMDARSAQHALVWESLASSFGGSAELSQEVLAWAGGSSYQLLEEVHELFVEEDPLPVPIGDDILELLARLGHRMGIVEQLGLSPLALRSWRLHPEWFEGEVGGDGGTITFANLHLLTQYHYLLAFTKQAEQVLLDYLKLVNNLPPDLTEQDLQLIREDAAGKIAQFTGFGVRDILETAAEITDNGLIVTVRQLDHLVRVRQACTKLQLGSAAAVALSRLRSNSLREEYRAAAESALSSLVEQQRGQSTAQGELGQSEASWIVVDVLRLVAKAGGRAICLLTVKNFAGEPLPGITVTWETDHSRLGGPSSFTTDENGQVENYLLAGEEMGTAQIIARFGLDRQILAPLILIDCDETSLTIKDPVCAPMEALAGNLALIEYGLRLEDDFGNPGRDRVLEWSTDLGTFERPQTRTDAKGLASARLRSLSSGEAVVVVRLPLNGEAHTYEAVEFLEQQYFQYVRFNGPVAATQPVTVTCRAVNLDGSPQDELTAHWDADVGSFSADRSITDAQGIASIEYTADEPGEVTVTVKATFNDKPLQPLSSERTTIHELPRLVEMEPAEQFYIVGQFLAATFRVRLEPAAAELPVTWWKGDELLATTKTTAEGVTGYQAHFNDNEVGTHTITVKSVRAGDEFNFKVRVVAQHAELVAQVGSNSPGMVPVDAVKGAYCIDPGLSSSLLVRAVRNDGEGDSQGRMTFSLGEGANPASLGVTFSPPLGQLLDCAEDGGVTLQIDCSKAAFLADSDPYSNDIVLNVKSNLGVTLALKFSLRYLLDLEKSELHFFRGPLDGKDHAALGGRLARRNGAAPMTLREGQTRVQLFLAGASSQVADLTFYGQGDVWLPCTSFTGDLGAIESKCRFNRTGDLSRRVHFVGSDTFEAKRIISEATLTLLPATDSGIVGSGNTFVADQGDTSRLVLTLSDAGGGISGLPLLPGKKQVQSVEFRGGGPTDANGQTWLDVDARNALIEGQYPLLISLTICLAPWICWSAN</sequence>
<dbReference type="Gene3D" id="2.60.40.10">
    <property type="entry name" value="Immunoglobulins"/>
    <property type="match status" value="3"/>
</dbReference>